<sequence length="430" mass="45507">MSGRHETSGVDVAEKLKGFDDFDLLLGDIMRGERATMGKSLLDVQRELKIKATYISAIENTDPAAFETPGFIAGYVRSYARYLGLDPEWAFKTFCEEGNFAVAHGMSADASVRRTSKPRPAKSGAGQTPTTKTPAHLRDPFTEPSVSYLPKGEAVFSGIEPRAIGSVAVLLVLLAGIGYGGWAVLQEVQKVRFTPVEQTPEILADLDPLAPAAAPEAEEGDAGPDVDLATIERFDRLYRPEALEVPVMVSRDGPIAAIDPDSIGVLAPARNETPMPELALGQNRPPFAAPGGLATPSASVAALDLEELLPPVVQVVEPAAPSLSLLAVRPSWVRVRAADGTVIFEKILDAGEEFEVPLTETPPTLRAGNAGSLYFAINGQTFGPAGNGPEVVKDVVLSPDALQQGYQVANAEADADLARFIAVAEAQATE</sequence>
<dbReference type="InterPro" id="IPR050400">
    <property type="entry name" value="Bact_Cytoskel_RodZ"/>
</dbReference>
<organism evidence="4 5">
    <name type="scientific">Kangsaoukella pontilimi</name>
    <dbReference type="NCBI Taxonomy" id="2691042"/>
    <lineage>
        <taxon>Bacteria</taxon>
        <taxon>Pseudomonadati</taxon>
        <taxon>Pseudomonadota</taxon>
        <taxon>Alphaproteobacteria</taxon>
        <taxon>Rhodobacterales</taxon>
        <taxon>Paracoccaceae</taxon>
        <taxon>Kangsaoukella</taxon>
    </lineage>
</organism>
<proteinExistence type="predicted"/>
<evidence type="ECO:0000256" key="1">
    <source>
        <dbReference type="SAM" id="MobiDB-lite"/>
    </source>
</evidence>
<reference evidence="4 5" key="1">
    <citation type="submission" date="2019-12" db="EMBL/GenBank/DDBJ databases">
        <authorList>
            <person name="Lee S.D."/>
        </authorList>
    </citation>
    <scope>NUCLEOTIDE SEQUENCE [LARGE SCALE GENOMIC DNA]</scope>
    <source>
        <strain evidence="4 5">GH1-50</strain>
    </source>
</reference>
<name>A0A7C9IEU5_9RHOB</name>
<keyword evidence="2" id="KW-0812">Transmembrane</keyword>
<comment type="caution">
    <text evidence="4">The sequence shown here is derived from an EMBL/GenBank/DDBJ whole genome shotgun (WGS) entry which is preliminary data.</text>
</comment>
<gene>
    <name evidence="4" type="ORF">GQ651_04240</name>
</gene>
<evidence type="ECO:0000313" key="5">
    <source>
        <dbReference type="Proteomes" id="UP000480350"/>
    </source>
</evidence>
<dbReference type="CDD" id="cd00093">
    <property type="entry name" value="HTH_XRE"/>
    <property type="match status" value="1"/>
</dbReference>
<dbReference type="Pfam" id="PF13413">
    <property type="entry name" value="HTH_25"/>
    <property type="match status" value="1"/>
</dbReference>
<feature type="domain" description="Cytoskeleton protein RodZ-like C-terminal" evidence="3">
    <location>
        <begin position="325"/>
        <end position="395"/>
    </location>
</feature>
<dbReference type="AlphaFoldDB" id="A0A7C9IEU5"/>
<dbReference type="RefSeq" id="WP_160762950.1">
    <property type="nucleotide sequence ID" value="NZ_WUPT01000001.1"/>
</dbReference>
<reference evidence="4 5" key="2">
    <citation type="submission" date="2020-03" db="EMBL/GenBank/DDBJ databases">
        <title>Kangsaoukella pontilimi gen. nov., sp. nov., a new member of the family Rhodobacteraceae isolated from a tidal mudflat.</title>
        <authorList>
            <person name="Kim I.S."/>
        </authorList>
    </citation>
    <scope>NUCLEOTIDE SEQUENCE [LARGE SCALE GENOMIC DNA]</scope>
    <source>
        <strain evidence="4 5">GH1-50</strain>
    </source>
</reference>
<feature type="region of interest" description="Disordered" evidence="1">
    <location>
        <begin position="111"/>
        <end position="141"/>
    </location>
</feature>
<dbReference type="Gene3D" id="1.10.260.40">
    <property type="entry name" value="lambda repressor-like DNA-binding domains"/>
    <property type="match status" value="1"/>
</dbReference>
<evidence type="ECO:0000256" key="2">
    <source>
        <dbReference type="SAM" id="Phobius"/>
    </source>
</evidence>
<dbReference type="InterPro" id="IPR001387">
    <property type="entry name" value="Cro/C1-type_HTH"/>
</dbReference>
<keyword evidence="5" id="KW-1185">Reference proteome</keyword>
<keyword evidence="2" id="KW-1133">Transmembrane helix</keyword>
<dbReference type="PANTHER" id="PTHR34475:SF1">
    <property type="entry name" value="CYTOSKELETON PROTEIN RODZ"/>
    <property type="match status" value="1"/>
</dbReference>
<evidence type="ECO:0000313" key="4">
    <source>
        <dbReference type="EMBL" id="MXQ07048.1"/>
    </source>
</evidence>
<dbReference type="PANTHER" id="PTHR34475">
    <property type="match status" value="1"/>
</dbReference>
<dbReference type="Proteomes" id="UP000480350">
    <property type="component" value="Unassembled WGS sequence"/>
</dbReference>
<protein>
    <submittedName>
        <fullName evidence="4">DUF4115 domain-containing protein</fullName>
    </submittedName>
</protein>
<evidence type="ECO:0000259" key="3">
    <source>
        <dbReference type="Pfam" id="PF13464"/>
    </source>
</evidence>
<dbReference type="GO" id="GO:0003677">
    <property type="term" value="F:DNA binding"/>
    <property type="evidence" value="ECO:0007669"/>
    <property type="project" value="InterPro"/>
</dbReference>
<dbReference type="InterPro" id="IPR010982">
    <property type="entry name" value="Lambda_DNA-bd_dom_sf"/>
</dbReference>
<dbReference type="Pfam" id="PF13464">
    <property type="entry name" value="RodZ_C"/>
    <property type="match status" value="1"/>
</dbReference>
<feature type="transmembrane region" description="Helical" evidence="2">
    <location>
        <begin position="163"/>
        <end position="185"/>
    </location>
</feature>
<dbReference type="EMBL" id="WUPT01000001">
    <property type="protein sequence ID" value="MXQ07048.1"/>
    <property type="molecule type" value="Genomic_DNA"/>
</dbReference>
<keyword evidence="2" id="KW-0472">Membrane</keyword>
<dbReference type="InterPro" id="IPR025194">
    <property type="entry name" value="RodZ-like_C"/>
</dbReference>
<accession>A0A7C9IEU5</accession>